<evidence type="ECO:0000313" key="2">
    <source>
        <dbReference type="Proteomes" id="UP001497700"/>
    </source>
</evidence>
<keyword evidence="2" id="KW-1185">Reference proteome</keyword>
<comment type="caution">
    <text evidence="1">The sequence shown here is derived from an EMBL/GenBank/DDBJ whole genome shotgun (WGS) entry which is preliminary data.</text>
</comment>
<accession>A0ACB9YRW9</accession>
<proteinExistence type="predicted"/>
<gene>
    <name evidence="1" type="ORF">F4820DRAFT_432717</name>
</gene>
<protein>
    <submittedName>
        <fullName evidence="1">Uncharacterized protein</fullName>
    </submittedName>
</protein>
<dbReference type="EMBL" id="MU393544">
    <property type="protein sequence ID" value="KAI4861719.1"/>
    <property type="molecule type" value="Genomic_DNA"/>
</dbReference>
<reference evidence="1 2" key="1">
    <citation type="journal article" date="2022" name="New Phytol.">
        <title>Ecological generalism drives hyperdiversity of secondary metabolite gene clusters in xylarialean endophytes.</title>
        <authorList>
            <person name="Franco M.E.E."/>
            <person name="Wisecaver J.H."/>
            <person name="Arnold A.E."/>
            <person name="Ju Y.M."/>
            <person name="Slot J.C."/>
            <person name="Ahrendt S."/>
            <person name="Moore L.P."/>
            <person name="Eastman K.E."/>
            <person name="Scott K."/>
            <person name="Konkel Z."/>
            <person name="Mondo S.J."/>
            <person name="Kuo A."/>
            <person name="Hayes R.D."/>
            <person name="Haridas S."/>
            <person name="Andreopoulos B."/>
            <person name="Riley R."/>
            <person name="LaButti K."/>
            <person name="Pangilinan J."/>
            <person name="Lipzen A."/>
            <person name="Amirebrahimi M."/>
            <person name="Yan J."/>
            <person name="Adam C."/>
            <person name="Keymanesh K."/>
            <person name="Ng V."/>
            <person name="Louie K."/>
            <person name="Northen T."/>
            <person name="Drula E."/>
            <person name="Henrissat B."/>
            <person name="Hsieh H.M."/>
            <person name="Youens-Clark K."/>
            <person name="Lutzoni F."/>
            <person name="Miadlikowska J."/>
            <person name="Eastwood D.C."/>
            <person name="Hamelin R.C."/>
            <person name="Grigoriev I.V."/>
            <person name="U'Ren J.M."/>
        </authorList>
    </citation>
    <scope>NUCLEOTIDE SEQUENCE [LARGE SCALE GENOMIC DNA]</scope>
    <source>
        <strain evidence="1 2">CBS 119005</strain>
    </source>
</reference>
<name>A0ACB9YRW9_9PEZI</name>
<evidence type="ECO:0000313" key="1">
    <source>
        <dbReference type="EMBL" id="KAI4861719.1"/>
    </source>
</evidence>
<dbReference type="Proteomes" id="UP001497700">
    <property type="component" value="Unassembled WGS sequence"/>
</dbReference>
<sequence>MDHCRNCNEQSIRGWVLNGWLERFYKKKVWVIVSLDSCHSGEAWRSGSQLSDSLCQERQCRTPKNFTRSSARGSRDAQLEDSWGMNPERFTLMTACQRGERADEHKQDNEVRGIFSYALVSYVRKLQIMEPYHIICEHIADRMGGNDSTQKPLVWGQEHLLFFGREKSFPHVPIRVKIDGQDAILPVGRIHGVKINTEFTSRTFQGSLVIKEVMDGQCKTKPPSPEFLRHLGNEDSKVYFSRWASEESFQVFIEPRWEGPRFQELLKKATEEKIFAEIEVSVHEEGSELKDFKLIRGKNTDIGIVGPKGYEGGLCGLKIESTDIEERARKSALALAHLFRFRQLLDLKKESSGDSLQLDITGTKYTTPQGEKLSIVDIVPEGTETIPERKEIVPKGTQIRLELENKGRTSLYFRVVNFTPGFKVAQMYPKDDTSQEVPGPGKASFKFRMDIPKELDGKELDGKELDGKELDGKGPFRDIFRVVIFKEEGVSLRPSDLTPIWDAMEDNENEDRGLGRDGTLVEDLTWWIKDVELWTERQPSKGQVPQKNPGTKQPLSEGRGQQKTPDARRSSSKGQKQQENPDSKGSSSGR</sequence>
<organism evidence="1 2">
    <name type="scientific">Hypoxylon rubiginosum</name>
    <dbReference type="NCBI Taxonomy" id="110542"/>
    <lineage>
        <taxon>Eukaryota</taxon>
        <taxon>Fungi</taxon>
        <taxon>Dikarya</taxon>
        <taxon>Ascomycota</taxon>
        <taxon>Pezizomycotina</taxon>
        <taxon>Sordariomycetes</taxon>
        <taxon>Xylariomycetidae</taxon>
        <taxon>Xylariales</taxon>
        <taxon>Hypoxylaceae</taxon>
        <taxon>Hypoxylon</taxon>
    </lineage>
</organism>